<dbReference type="GO" id="GO:0005886">
    <property type="term" value="C:plasma membrane"/>
    <property type="evidence" value="ECO:0007669"/>
    <property type="project" value="UniProtKB-SubCell"/>
</dbReference>
<gene>
    <name evidence="11" type="ORF">C666_15625</name>
</gene>
<keyword evidence="2 9" id="KW-0813">Transport</keyword>
<dbReference type="STRING" id="1123367.GCA_000621305_01775"/>
<dbReference type="PANTHER" id="PTHR35011:SF4">
    <property type="entry name" value="SLL1102 PROTEIN"/>
    <property type="match status" value="1"/>
</dbReference>
<evidence type="ECO:0000256" key="5">
    <source>
        <dbReference type="ARBA" id="ARBA00022692"/>
    </source>
</evidence>
<evidence type="ECO:0000256" key="4">
    <source>
        <dbReference type="ARBA" id="ARBA00022519"/>
    </source>
</evidence>
<feature type="transmembrane region" description="Helical" evidence="9">
    <location>
        <begin position="125"/>
        <end position="145"/>
    </location>
</feature>
<keyword evidence="12" id="KW-1185">Reference proteome</keyword>
<comment type="caution">
    <text evidence="11">The sequence shown here is derived from an EMBL/GenBank/DDBJ whole genome shotgun (WGS) entry which is preliminary data.</text>
</comment>
<dbReference type="InterPro" id="IPR007387">
    <property type="entry name" value="TRAP_DctQ"/>
</dbReference>
<dbReference type="AlphaFoldDB" id="N6XU66"/>
<keyword evidence="4 9" id="KW-0997">Cell inner membrane</keyword>
<dbReference type="PANTHER" id="PTHR35011">
    <property type="entry name" value="2,3-DIKETO-L-GULONATE TRAP TRANSPORTER SMALL PERMEASE PROTEIN YIAM"/>
    <property type="match status" value="1"/>
</dbReference>
<evidence type="ECO:0000256" key="7">
    <source>
        <dbReference type="ARBA" id="ARBA00023136"/>
    </source>
</evidence>
<dbReference type="GO" id="GO:0022857">
    <property type="term" value="F:transmembrane transporter activity"/>
    <property type="evidence" value="ECO:0007669"/>
    <property type="project" value="UniProtKB-UniRule"/>
</dbReference>
<evidence type="ECO:0000256" key="9">
    <source>
        <dbReference type="RuleBase" id="RU369079"/>
    </source>
</evidence>
<keyword evidence="5 9" id="KW-0812">Transmembrane</keyword>
<evidence type="ECO:0000256" key="8">
    <source>
        <dbReference type="ARBA" id="ARBA00038436"/>
    </source>
</evidence>
<evidence type="ECO:0000313" key="11">
    <source>
        <dbReference type="EMBL" id="ENO85286.1"/>
    </source>
</evidence>
<reference evidence="11 12" key="1">
    <citation type="submission" date="2012-09" db="EMBL/GenBank/DDBJ databases">
        <title>Draft Genome Sequences of 6 Strains from Genus Thauera.</title>
        <authorList>
            <person name="Liu B."/>
            <person name="Shapleigh J.P."/>
            <person name="Frostegard A.H."/>
        </authorList>
    </citation>
    <scope>NUCLEOTIDE SEQUENCE [LARGE SCALE GENOMIC DNA]</scope>
    <source>
        <strain evidence="12">47Lol / DSM 12138</strain>
    </source>
</reference>
<keyword evidence="6 9" id="KW-1133">Transmembrane helix</keyword>
<dbReference type="Pfam" id="PF04290">
    <property type="entry name" value="DctQ"/>
    <property type="match status" value="1"/>
</dbReference>
<evidence type="ECO:0000256" key="3">
    <source>
        <dbReference type="ARBA" id="ARBA00022475"/>
    </source>
</evidence>
<sequence length="193" mass="20977">MIDWINERVGRSVMWLVLIAVVISAGNALVRKLFNTSSNALLEIQWYLFAAMFMLAAGYTFLRNEHVRIDIITSRLSPRGQNIVDVIGILLFMLPMAVLILWLSWPIVMASIASGEVSQNYGGLIRWPVKLLLPLGLGLLVLQAVSELIKRIAFLTGHGPNPLRKKSAGGGTEELVAAIKASSGKGAGREGGQ</sequence>
<keyword evidence="7 9" id="KW-0472">Membrane</keyword>
<feature type="domain" description="Tripartite ATP-independent periplasmic transporters DctQ component" evidence="10">
    <location>
        <begin position="21"/>
        <end position="152"/>
    </location>
</feature>
<feature type="transmembrane region" description="Helical" evidence="9">
    <location>
        <begin position="44"/>
        <end position="62"/>
    </location>
</feature>
<evidence type="ECO:0000313" key="12">
    <source>
        <dbReference type="Proteomes" id="UP000013232"/>
    </source>
</evidence>
<dbReference type="Proteomes" id="UP000013232">
    <property type="component" value="Unassembled WGS sequence"/>
</dbReference>
<protein>
    <recommendedName>
        <fullName evidence="9">TRAP transporter small permease protein</fullName>
    </recommendedName>
</protein>
<evidence type="ECO:0000256" key="1">
    <source>
        <dbReference type="ARBA" id="ARBA00004429"/>
    </source>
</evidence>
<dbReference type="EMBL" id="AMXE01000079">
    <property type="protein sequence ID" value="ENO85286.1"/>
    <property type="molecule type" value="Genomic_DNA"/>
</dbReference>
<feature type="transmembrane region" description="Helical" evidence="9">
    <location>
        <begin position="83"/>
        <end position="105"/>
    </location>
</feature>
<evidence type="ECO:0000259" key="10">
    <source>
        <dbReference type="Pfam" id="PF04290"/>
    </source>
</evidence>
<accession>N6XU66</accession>
<comment type="subcellular location">
    <subcellularLocation>
        <location evidence="1 9">Cell inner membrane</location>
        <topology evidence="1 9">Multi-pass membrane protein</topology>
    </subcellularLocation>
</comment>
<comment type="subunit">
    <text evidence="9">The complex comprises the extracytoplasmic solute receptor protein and the two transmembrane proteins.</text>
</comment>
<keyword evidence="3" id="KW-1003">Cell membrane</keyword>
<comment type="similarity">
    <text evidence="8 9">Belongs to the TRAP transporter small permease family.</text>
</comment>
<comment type="function">
    <text evidence="9">Part of the tripartite ATP-independent periplasmic (TRAP) transport system.</text>
</comment>
<name>N6XU66_THAL4</name>
<dbReference type="InterPro" id="IPR055348">
    <property type="entry name" value="DctQ"/>
</dbReference>
<organism evidence="11 12">
    <name type="scientific">Thauera linaloolentis (strain DSM 12138 / JCM 21573 / CCUG 41526 / CIP 105981 / IAM 15112 / NBRC 102519 / 47Lol)</name>
    <dbReference type="NCBI Taxonomy" id="1123367"/>
    <lineage>
        <taxon>Bacteria</taxon>
        <taxon>Pseudomonadati</taxon>
        <taxon>Pseudomonadota</taxon>
        <taxon>Betaproteobacteria</taxon>
        <taxon>Rhodocyclales</taxon>
        <taxon>Zoogloeaceae</taxon>
        <taxon>Thauera</taxon>
    </lineage>
</organism>
<proteinExistence type="inferred from homology"/>
<evidence type="ECO:0000256" key="6">
    <source>
        <dbReference type="ARBA" id="ARBA00022989"/>
    </source>
</evidence>
<dbReference type="eggNOG" id="COG4665">
    <property type="taxonomic scope" value="Bacteria"/>
</dbReference>
<evidence type="ECO:0000256" key="2">
    <source>
        <dbReference type="ARBA" id="ARBA00022448"/>
    </source>
</evidence>
<feature type="transmembrane region" description="Helical" evidence="9">
    <location>
        <begin position="12"/>
        <end position="29"/>
    </location>
</feature>